<dbReference type="OrthoDB" id="9781005at2"/>
<dbReference type="InterPro" id="IPR001584">
    <property type="entry name" value="Integrase_cat-core"/>
</dbReference>
<dbReference type="Pfam" id="PF13333">
    <property type="entry name" value="rve_2"/>
    <property type="match status" value="1"/>
</dbReference>
<reference evidence="2 3" key="1">
    <citation type="submission" date="2019-05" db="EMBL/GenBank/DDBJ databases">
        <title>The metagenome of a microbial culture collection derived from dairy environment covers the genomic content of the human microbiome.</title>
        <authorList>
            <person name="Roder T."/>
            <person name="Wuthrich D."/>
            <person name="Sattari Z."/>
            <person name="Von Ah U."/>
            <person name="Bar C."/>
            <person name="Ronchi F."/>
            <person name="Macpherson A.J."/>
            <person name="Ganal-Vonarburg S.C."/>
            <person name="Bruggmann R."/>
            <person name="Vergeres G."/>
        </authorList>
    </citation>
    <scope>NUCLEOTIDE SEQUENCE [LARGE SCALE GENOMIC DNA]</scope>
    <source>
        <strain evidence="2 3">FAM 1079</strain>
    </source>
</reference>
<dbReference type="Proteomes" id="UP000305100">
    <property type="component" value="Unassembled WGS sequence"/>
</dbReference>
<feature type="domain" description="Integrase catalytic" evidence="1">
    <location>
        <begin position="2"/>
        <end position="27"/>
    </location>
</feature>
<sequence length="30" mass="3749">QTRFTSFEDLVLRVENYINWYNTERIRIDG</sequence>
<organism evidence="2 3">
    <name type="scientific">Lentilactobacillus parafarraginis</name>
    <dbReference type="NCBI Taxonomy" id="390842"/>
    <lineage>
        <taxon>Bacteria</taxon>
        <taxon>Bacillati</taxon>
        <taxon>Bacillota</taxon>
        <taxon>Bacilli</taxon>
        <taxon>Lactobacillales</taxon>
        <taxon>Lactobacillaceae</taxon>
        <taxon>Lentilactobacillus</taxon>
    </lineage>
</organism>
<dbReference type="AlphaFoldDB" id="A0A5R9CJ13"/>
<comment type="caution">
    <text evidence="2">The sequence shown here is derived from an EMBL/GenBank/DDBJ whole genome shotgun (WGS) entry which is preliminary data.</text>
</comment>
<evidence type="ECO:0000313" key="3">
    <source>
        <dbReference type="Proteomes" id="UP000305100"/>
    </source>
</evidence>
<name>A0A5R9CJ13_9LACO</name>
<dbReference type="EMBL" id="VBSX01000056">
    <property type="protein sequence ID" value="TLQ15306.1"/>
    <property type="molecule type" value="Genomic_DNA"/>
</dbReference>
<accession>A0A5R9CJ13</accession>
<protein>
    <recommendedName>
        <fullName evidence="1">Integrase catalytic domain-containing protein</fullName>
    </recommendedName>
</protein>
<feature type="non-terminal residue" evidence="2">
    <location>
        <position position="1"/>
    </location>
</feature>
<gene>
    <name evidence="2" type="ORF">FEZ41_13840</name>
</gene>
<proteinExistence type="predicted"/>
<evidence type="ECO:0000313" key="2">
    <source>
        <dbReference type="EMBL" id="TLQ15306.1"/>
    </source>
</evidence>
<dbReference type="GO" id="GO:0015074">
    <property type="term" value="P:DNA integration"/>
    <property type="evidence" value="ECO:0007669"/>
    <property type="project" value="InterPro"/>
</dbReference>
<evidence type="ECO:0000259" key="1">
    <source>
        <dbReference type="Pfam" id="PF13333"/>
    </source>
</evidence>
<dbReference type="RefSeq" id="WP_138468157.1">
    <property type="nucleotide sequence ID" value="NZ_VBSX01000056.1"/>
</dbReference>